<feature type="region of interest" description="Disordered" evidence="1">
    <location>
        <begin position="165"/>
        <end position="186"/>
    </location>
</feature>
<name>A0A9R0WUN1_TRITD</name>
<accession>A0A9R0WUN1</accession>
<proteinExistence type="predicted"/>
<keyword evidence="3" id="KW-1185">Reference proteome</keyword>
<dbReference type="PANTHER" id="PTHR33186:SF28">
    <property type="entry name" value="F-BOX DOMAIN-CONTAINING PROTEIN"/>
    <property type="match status" value="1"/>
</dbReference>
<reference evidence="2 3" key="1">
    <citation type="submission" date="2017-09" db="EMBL/GenBank/DDBJ databases">
        <authorList>
            <consortium name="International Durum Wheat Genome Sequencing Consortium (IDWGSC)"/>
            <person name="Milanesi L."/>
        </authorList>
    </citation>
    <scope>NUCLEOTIDE SEQUENCE [LARGE SCALE GENOMIC DNA]</scope>
    <source>
        <strain evidence="3">cv. Svevo</strain>
    </source>
</reference>
<evidence type="ECO:0000313" key="3">
    <source>
        <dbReference type="Proteomes" id="UP000324705"/>
    </source>
</evidence>
<protein>
    <submittedName>
        <fullName evidence="2">Uncharacterized protein</fullName>
    </submittedName>
</protein>
<dbReference type="OMA" id="PFEMGYG"/>
<organism evidence="2 3">
    <name type="scientific">Triticum turgidum subsp. durum</name>
    <name type="common">Durum wheat</name>
    <name type="synonym">Triticum durum</name>
    <dbReference type="NCBI Taxonomy" id="4567"/>
    <lineage>
        <taxon>Eukaryota</taxon>
        <taxon>Viridiplantae</taxon>
        <taxon>Streptophyta</taxon>
        <taxon>Embryophyta</taxon>
        <taxon>Tracheophyta</taxon>
        <taxon>Spermatophyta</taxon>
        <taxon>Magnoliopsida</taxon>
        <taxon>Liliopsida</taxon>
        <taxon>Poales</taxon>
        <taxon>Poaceae</taxon>
        <taxon>BOP clade</taxon>
        <taxon>Pooideae</taxon>
        <taxon>Triticodae</taxon>
        <taxon>Triticeae</taxon>
        <taxon>Triticinae</taxon>
        <taxon>Triticum</taxon>
    </lineage>
</organism>
<evidence type="ECO:0000256" key="1">
    <source>
        <dbReference type="SAM" id="MobiDB-lite"/>
    </source>
</evidence>
<dbReference type="EMBL" id="LT934119">
    <property type="protein sequence ID" value="VAI23753.1"/>
    <property type="molecule type" value="Genomic_DNA"/>
</dbReference>
<dbReference type="PANTHER" id="PTHR33186">
    <property type="entry name" value="OS10G0136150 PROTEIN-RELATED"/>
    <property type="match status" value="1"/>
</dbReference>
<sequence>MAAGEGNTMQDLLLEFHLDTRTLQLTHIPDALRGDHFVLAPPTMEDTRVGIAGVIENSRLDNFLSAGPAENGGIGLLPFEMGYGDEEEDELADDWTEPRVIGVSEEGGTIFLQTEMGIFVINSESGQHKRVLQADQSFWGVYPYSTFYTAAGKAVFHDVQQDQQNNNIKSDGEISALGESSGGGAD</sequence>
<gene>
    <name evidence="2" type="ORF">TRITD_5Av1G225370</name>
</gene>
<evidence type="ECO:0000313" key="2">
    <source>
        <dbReference type="EMBL" id="VAI23753.1"/>
    </source>
</evidence>
<dbReference type="Proteomes" id="UP000324705">
    <property type="component" value="Chromosome 5A"/>
</dbReference>
<dbReference type="Gramene" id="TRITD5Av1G225370.1">
    <property type="protein sequence ID" value="TRITD5Av1G225370.1"/>
    <property type="gene ID" value="TRITD5Av1G225370"/>
</dbReference>
<dbReference type="AlphaFoldDB" id="A0A9R0WUN1"/>